<sequence>MTTTTNRHTPGGTTGEDFATSNGLRTLLHRLHDAGPGSWSHDPTAAELMAHTATKYEPLARKHGLDPWEAASAAFKVMITRAAREARDPWAVITHAVRITCIFEERAQGLLCSVHQARRPHVSAFHDPERFSDRENALMDYHPAFQITDPHYHATGDAETDAGGAGSDDGGRGSDRACMSAGSAAEDAIALFTLLGWDPATARAGVEHVCVALTKTGTRQAAYEALRRDKHARALLDVPRSSWTALLRALLGNPHPAYAATTAGRGVLLRLLIGETLPVLLRDDDLILTISLAAPGTHEDPDDSGGGRS</sequence>
<protein>
    <submittedName>
        <fullName evidence="2">Uncharacterized protein</fullName>
    </submittedName>
</protein>
<keyword evidence="3" id="KW-1185">Reference proteome</keyword>
<dbReference type="Proteomes" id="UP000616114">
    <property type="component" value="Unassembled WGS sequence"/>
</dbReference>
<evidence type="ECO:0000313" key="3">
    <source>
        <dbReference type="Proteomes" id="UP000616114"/>
    </source>
</evidence>
<evidence type="ECO:0000313" key="2">
    <source>
        <dbReference type="EMBL" id="GGA16126.1"/>
    </source>
</evidence>
<organism evidence="2 3">
    <name type="scientific">Sediminivirga luteola</name>
    <dbReference type="NCBI Taxonomy" id="1774748"/>
    <lineage>
        <taxon>Bacteria</taxon>
        <taxon>Bacillati</taxon>
        <taxon>Actinomycetota</taxon>
        <taxon>Actinomycetes</taxon>
        <taxon>Micrococcales</taxon>
        <taxon>Brevibacteriaceae</taxon>
        <taxon>Sediminivirga</taxon>
    </lineage>
</organism>
<dbReference type="EMBL" id="BMFY01000007">
    <property type="protein sequence ID" value="GGA16126.1"/>
    <property type="molecule type" value="Genomic_DNA"/>
</dbReference>
<dbReference type="AlphaFoldDB" id="A0A8J2TYC7"/>
<feature type="region of interest" description="Disordered" evidence="1">
    <location>
        <begin position="1"/>
        <end position="20"/>
    </location>
</feature>
<evidence type="ECO:0000256" key="1">
    <source>
        <dbReference type="SAM" id="MobiDB-lite"/>
    </source>
</evidence>
<accession>A0A8J2TYC7</accession>
<name>A0A8J2TYC7_9MICO</name>
<feature type="compositionally biased region" description="Low complexity" evidence="1">
    <location>
        <begin position="1"/>
        <end position="11"/>
    </location>
</feature>
<proteinExistence type="predicted"/>
<dbReference type="RefSeq" id="WP_188550665.1">
    <property type="nucleotide sequence ID" value="NZ_BMFY01000007.1"/>
</dbReference>
<reference evidence="2" key="2">
    <citation type="submission" date="2020-09" db="EMBL/GenBank/DDBJ databases">
        <authorList>
            <person name="Sun Q."/>
            <person name="Zhou Y."/>
        </authorList>
    </citation>
    <scope>NUCLEOTIDE SEQUENCE</scope>
    <source>
        <strain evidence="2">CGMCC 1.12785</strain>
    </source>
</reference>
<gene>
    <name evidence="2" type="ORF">GCM10011333_18950</name>
</gene>
<comment type="caution">
    <text evidence="2">The sequence shown here is derived from an EMBL/GenBank/DDBJ whole genome shotgun (WGS) entry which is preliminary data.</text>
</comment>
<feature type="region of interest" description="Disordered" evidence="1">
    <location>
        <begin position="152"/>
        <end position="177"/>
    </location>
</feature>
<reference evidence="2" key="1">
    <citation type="journal article" date="2014" name="Int. J. Syst. Evol. Microbiol.">
        <title>Complete genome sequence of Corynebacterium casei LMG S-19264T (=DSM 44701T), isolated from a smear-ripened cheese.</title>
        <authorList>
            <consortium name="US DOE Joint Genome Institute (JGI-PGF)"/>
            <person name="Walter F."/>
            <person name="Albersmeier A."/>
            <person name="Kalinowski J."/>
            <person name="Ruckert C."/>
        </authorList>
    </citation>
    <scope>NUCLEOTIDE SEQUENCE</scope>
    <source>
        <strain evidence="2">CGMCC 1.12785</strain>
    </source>
</reference>